<dbReference type="RefSeq" id="XP_022471275.1">
    <property type="nucleotide sequence ID" value="XM_022622196.1"/>
</dbReference>
<feature type="chain" id="PRO_5009602272" description="Mid2 domain-containing protein" evidence="7">
    <location>
        <begin position="25"/>
        <end position="292"/>
    </location>
</feature>
<feature type="transmembrane region" description="Helical" evidence="6">
    <location>
        <begin position="191"/>
        <end position="216"/>
    </location>
</feature>
<dbReference type="PANTHER" id="PTHR15549">
    <property type="entry name" value="PAIRED IMMUNOGLOBULIN-LIKE TYPE 2 RECEPTOR"/>
    <property type="match status" value="1"/>
</dbReference>
<keyword evidence="9" id="KW-1185">Reference proteome</keyword>
<evidence type="ECO:0000256" key="7">
    <source>
        <dbReference type="SAM" id="SignalP"/>
    </source>
</evidence>
<evidence type="ECO:0000313" key="8">
    <source>
        <dbReference type="EMBL" id="OHE94112.1"/>
    </source>
</evidence>
<dbReference type="AlphaFoldDB" id="A0A1G4AYJ2"/>
<dbReference type="OrthoDB" id="5215637at2759"/>
<organism evidence="8 9">
    <name type="scientific">Colletotrichum orchidophilum</name>
    <dbReference type="NCBI Taxonomy" id="1209926"/>
    <lineage>
        <taxon>Eukaryota</taxon>
        <taxon>Fungi</taxon>
        <taxon>Dikarya</taxon>
        <taxon>Ascomycota</taxon>
        <taxon>Pezizomycotina</taxon>
        <taxon>Sordariomycetes</taxon>
        <taxon>Hypocreomycetidae</taxon>
        <taxon>Glomerellales</taxon>
        <taxon>Glomerellaceae</taxon>
        <taxon>Colletotrichum</taxon>
    </lineage>
</organism>
<keyword evidence="3 6" id="KW-1133">Transmembrane helix</keyword>
<dbReference type="STRING" id="1209926.A0A1G4AYJ2"/>
<evidence type="ECO:0000256" key="5">
    <source>
        <dbReference type="SAM" id="MobiDB-lite"/>
    </source>
</evidence>
<accession>A0A1G4AYJ2</accession>
<evidence type="ECO:0000256" key="4">
    <source>
        <dbReference type="ARBA" id="ARBA00023136"/>
    </source>
</evidence>
<sequence length="292" mass="31209">MSRPAGIILSLFCLLALFASLSNGIDCYNYRGQKATDQQQCSGSDACCGSSDTCLPNRLCSSAKNAPNILIRGPCLKNPWSSNCAEICVFEETASNTGLQNGVYPRVEICDESIGKYCCRDGETGCCDNASRITYLDDNGNRVSAPPTSTTSSSTATATTTSATSAETTSNSPTSTTSPANGSNSSDGESLALKVGLGVGIPLAAIVAAVATWIFLRAKRRNKREVPGSVAPVTNFYHDAQEDYAAKNSTYQYGQDADFRNRGQDRRYEMHEMASADDSPQELMGSEVREMR</sequence>
<protein>
    <recommendedName>
        <fullName evidence="10">Mid2 domain-containing protein</fullName>
    </recommendedName>
</protein>
<evidence type="ECO:0000256" key="3">
    <source>
        <dbReference type="ARBA" id="ARBA00022989"/>
    </source>
</evidence>
<feature type="region of interest" description="Disordered" evidence="5">
    <location>
        <begin position="138"/>
        <end position="189"/>
    </location>
</feature>
<feature type="compositionally biased region" description="Low complexity" evidence="5">
    <location>
        <begin position="144"/>
        <end position="186"/>
    </location>
</feature>
<comment type="subcellular location">
    <subcellularLocation>
        <location evidence="1">Membrane</location>
        <topology evidence="1">Single-pass membrane protein</topology>
    </subcellularLocation>
</comment>
<proteinExistence type="predicted"/>
<dbReference type="PANTHER" id="PTHR15549:SF30">
    <property type="entry name" value="MID2 DOMAIN-CONTAINING PROTEIN"/>
    <property type="match status" value="1"/>
</dbReference>
<evidence type="ECO:0000313" key="9">
    <source>
        <dbReference type="Proteomes" id="UP000176998"/>
    </source>
</evidence>
<dbReference type="Proteomes" id="UP000176998">
    <property type="component" value="Unassembled WGS sequence"/>
</dbReference>
<evidence type="ECO:0008006" key="10">
    <source>
        <dbReference type="Google" id="ProtNLM"/>
    </source>
</evidence>
<feature type="signal peptide" evidence="7">
    <location>
        <begin position="1"/>
        <end position="24"/>
    </location>
</feature>
<evidence type="ECO:0000256" key="1">
    <source>
        <dbReference type="ARBA" id="ARBA00004167"/>
    </source>
</evidence>
<gene>
    <name evidence="8" type="ORF">CORC01_10569</name>
</gene>
<dbReference type="InterPro" id="IPR051694">
    <property type="entry name" value="Immunoregulatory_rcpt-like"/>
</dbReference>
<feature type="region of interest" description="Disordered" evidence="5">
    <location>
        <begin position="270"/>
        <end position="292"/>
    </location>
</feature>
<dbReference type="GO" id="GO:0071944">
    <property type="term" value="C:cell periphery"/>
    <property type="evidence" value="ECO:0007669"/>
    <property type="project" value="UniProtKB-ARBA"/>
</dbReference>
<evidence type="ECO:0000256" key="6">
    <source>
        <dbReference type="SAM" id="Phobius"/>
    </source>
</evidence>
<reference evidence="8 9" key="1">
    <citation type="submission" date="2016-09" db="EMBL/GenBank/DDBJ databases">
        <authorList>
            <person name="Capua I."/>
            <person name="De Benedictis P."/>
            <person name="Joannis T."/>
            <person name="Lombin L.H."/>
            <person name="Cattoli G."/>
        </authorList>
    </citation>
    <scope>NUCLEOTIDE SEQUENCE [LARGE SCALE GENOMIC DNA]</scope>
    <source>
        <strain evidence="8 9">IMI 309357</strain>
    </source>
</reference>
<keyword evidence="2 6" id="KW-0812">Transmembrane</keyword>
<keyword evidence="7" id="KW-0732">Signal</keyword>
<name>A0A1G4AYJ2_9PEZI</name>
<comment type="caution">
    <text evidence="8">The sequence shown here is derived from an EMBL/GenBank/DDBJ whole genome shotgun (WGS) entry which is preliminary data.</text>
</comment>
<dbReference type="GO" id="GO:0016020">
    <property type="term" value="C:membrane"/>
    <property type="evidence" value="ECO:0007669"/>
    <property type="project" value="UniProtKB-SubCell"/>
</dbReference>
<evidence type="ECO:0000256" key="2">
    <source>
        <dbReference type="ARBA" id="ARBA00022692"/>
    </source>
</evidence>
<keyword evidence="4 6" id="KW-0472">Membrane</keyword>
<dbReference type="GeneID" id="34563706"/>
<dbReference type="EMBL" id="MJBS01000106">
    <property type="protein sequence ID" value="OHE94112.1"/>
    <property type="molecule type" value="Genomic_DNA"/>
</dbReference>